<organism evidence="3">
    <name type="scientific">marine sediment metagenome</name>
    <dbReference type="NCBI Taxonomy" id="412755"/>
    <lineage>
        <taxon>unclassified sequences</taxon>
        <taxon>metagenomes</taxon>
        <taxon>ecological metagenomes</taxon>
    </lineage>
</organism>
<dbReference type="Gene3D" id="3.40.50.1370">
    <property type="entry name" value="Aspartate/ornithine carbamoyltransferase"/>
    <property type="match status" value="2"/>
</dbReference>
<sequence>MEDIKELIEELSRFDTASMYLEDFLLTWDKSLDELKGVFLTADILRAMRRNNISSRLYDSGLGVSLFRDKSTRTRFSFAGACNLLGLQVQDLDEGKSQVSHGETVRETANMISFMAEVIGIRDDMYIGKGHTYMVEVARAVRQGNAEGVLEERPTVINLQCDIDHPTQSMADALHLINYFGGIDKLKGKKIAMTWAYSPSYGKPLSVPQGVIGLMTRLGMEVTLAHPPGYEV</sequence>
<dbReference type="SUPFAM" id="SSF53671">
    <property type="entry name" value="Aspartate/ornithine carbamoyltransferase"/>
    <property type="match status" value="1"/>
</dbReference>
<dbReference type="GO" id="GO:0019240">
    <property type="term" value="P:citrulline biosynthetic process"/>
    <property type="evidence" value="ECO:0007669"/>
    <property type="project" value="TreeGrafter"/>
</dbReference>
<evidence type="ECO:0000313" key="3">
    <source>
        <dbReference type="EMBL" id="KKK82709.1"/>
    </source>
</evidence>
<feature type="non-terminal residue" evidence="3">
    <location>
        <position position="232"/>
    </location>
</feature>
<name>A0A0F9AW77_9ZZZZ</name>
<evidence type="ECO:0000256" key="1">
    <source>
        <dbReference type="ARBA" id="ARBA00022679"/>
    </source>
</evidence>
<dbReference type="AlphaFoldDB" id="A0A0F9AW77"/>
<dbReference type="GO" id="GO:0004585">
    <property type="term" value="F:ornithine carbamoyltransferase activity"/>
    <property type="evidence" value="ECO:0007669"/>
    <property type="project" value="TreeGrafter"/>
</dbReference>
<dbReference type="PANTHER" id="PTHR45753">
    <property type="entry name" value="ORNITHINE CARBAMOYLTRANSFERASE, MITOCHONDRIAL"/>
    <property type="match status" value="1"/>
</dbReference>
<dbReference type="GO" id="GO:0042450">
    <property type="term" value="P:L-arginine biosynthetic process via ornithine"/>
    <property type="evidence" value="ECO:0007669"/>
    <property type="project" value="TreeGrafter"/>
</dbReference>
<dbReference type="PRINTS" id="PR00101">
    <property type="entry name" value="ATCASE"/>
</dbReference>
<dbReference type="GO" id="GO:0016597">
    <property type="term" value="F:amino acid binding"/>
    <property type="evidence" value="ECO:0007669"/>
    <property type="project" value="InterPro"/>
</dbReference>
<proteinExistence type="predicted"/>
<feature type="domain" description="Aspartate/ornithine carbamoyltransferase carbamoyl-P binding" evidence="2">
    <location>
        <begin position="23"/>
        <end position="176"/>
    </location>
</feature>
<reference evidence="3" key="1">
    <citation type="journal article" date="2015" name="Nature">
        <title>Complex archaea that bridge the gap between prokaryotes and eukaryotes.</title>
        <authorList>
            <person name="Spang A."/>
            <person name="Saw J.H."/>
            <person name="Jorgensen S.L."/>
            <person name="Zaremba-Niedzwiedzka K."/>
            <person name="Martijn J."/>
            <person name="Lind A.E."/>
            <person name="van Eijk R."/>
            <person name="Schleper C."/>
            <person name="Guy L."/>
            <person name="Ettema T.J."/>
        </authorList>
    </citation>
    <scope>NUCLEOTIDE SEQUENCE</scope>
</reference>
<dbReference type="Pfam" id="PF02729">
    <property type="entry name" value="OTCace_N"/>
    <property type="match status" value="1"/>
</dbReference>
<keyword evidence="1" id="KW-0808">Transferase</keyword>
<dbReference type="PANTHER" id="PTHR45753:SF3">
    <property type="entry name" value="ORNITHINE TRANSCARBAMYLASE, MITOCHONDRIAL"/>
    <property type="match status" value="1"/>
</dbReference>
<protein>
    <recommendedName>
        <fullName evidence="2">Aspartate/ornithine carbamoyltransferase carbamoyl-P binding domain-containing protein</fullName>
    </recommendedName>
</protein>
<evidence type="ECO:0000259" key="2">
    <source>
        <dbReference type="Pfam" id="PF02729"/>
    </source>
</evidence>
<comment type="caution">
    <text evidence="3">The sequence shown here is derived from an EMBL/GenBank/DDBJ whole genome shotgun (WGS) entry which is preliminary data.</text>
</comment>
<dbReference type="InterPro" id="IPR036901">
    <property type="entry name" value="Asp/Orn_carbamoylTrfase_sf"/>
</dbReference>
<accession>A0A0F9AW77</accession>
<gene>
    <name evidence="3" type="ORF">LCGC14_2800670</name>
</gene>
<dbReference type="InterPro" id="IPR006132">
    <property type="entry name" value="Asp/Orn_carbamoyltranf_P-bd"/>
</dbReference>
<dbReference type="EMBL" id="LAZR01052546">
    <property type="protein sequence ID" value="KKK82709.1"/>
    <property type="molecule type" value="Genomic_DNA"/>
</dbReference>